<dbReference type="InterPro" id="IPR044730">
    <property type="entry name" value="RNase_H-like_dom_plant"/>
</dbReference>
<reference evidence="2 3" key="1">
    <citation type="submission" date="2020-06" db="EMBL/GenBank/DDBJ databases">
        <title>Transcriptomic and genomic resources for Thalictrum thalictroides and T. hernandezii: Facilitating candidate gene discovery in an emerging model plant lineage.</title>
        <authorList>
            <person name="Arias T."/>
            <person name="Riano-Pachon D.M."/>
            <person name="Di Stilio V.S."/>
        </authorList>
    </citation>
    <scope>NUCLEOTIDE SEQUENCE [LARGE SCALE GENOMIC DNA]</scope>
    <source>
        <strain evidence="3">cv. WT478/WT964</strain>
        <tissue evidence="2">Leaves</tissue>
    </source>
</reference>
<dbReference type="InterPro" id="IPR012337">
    <property type="entry name" value="RNaseH-like_sf"/>
</dbReference>
<dbReference type="PANTHER" id="PTHR47723:SF19">
    <property type="entry name" value="POLYNUCLEOTIDYL TRANSFERASE, RIBONUCLEASE H-LIKE SUPERFAMILY PROTEIN"/>
    <property type="match status" value="1"/>
</dbReference>
<dbReference type="Pfam" id="PF13456">
    <property type="entry name" value="RVT_3"/>
    <property type="match status" value="1"/>
</dbReference>
<feature type="domain" description="RNase H type-1" evidence="1">
    <location>
        <begin position="133"/>
        <end position="245"/>
    </location>
</feature>
<name>A0A7J6X1Q8_THATH</name>
<proteinExistence type="predicted"/>
<dbReference type="PANTHER" id="PTHR47723">
    <property type="entry name" value="OS05G0353850 PROTEIN"/>
    <property type="match status" value="1"/>
</dbReference>
<keyword evidence="3" id="KW-1185">Reference proteome</keyword>
<dbReference type="InterPro" id="IPR036397">
    <property type="entry name" value="RNaseH_sf"/>
</dbReference>
<dbReference type="CDD" id="cd06222">
    <property type="entry name" value="RNase_H_like"/>
    <property type="match status" value="1"/>
</dbReference>
<dbReference type="AlphaFoldDB" id="A0A7J6X1Q8"/>
<organism evidence="2 3">
    <name type="scientific">Thalictrum thalictroides</name>
    <name type="common">Rue-anemone</name>
    <name type="synonym">Anemone thalictroides</name>
    <dbReference type="NCBI Taxonomy" id="46969"/>
    <lineage>
        <taxon>Eukaryota</taxon>
        <taxon>Viridiplantae</taxon>
        <taxon>Streptophyta</taxon>
        <taxon>Embryophyta</taxon>
        <taxon>Tracheophyta</taxon>
        <taxon>Spermatophyta</taxon>
        <taxon>Magnoliopsida</taxon>
        <taxon>Ranunculales</taxon>
        <taxon>Ranunculaceae</taxon>
        <taxon>Thalictroideae</taxon>
        <taxon>Thalictrum</taxon>
    </lineage>
</organism>
<protein>
    <recommendedName>
        <fullName evidence="1">RNase H type-1 domain-containing protein</fullName>
    </recommendedName>
</protein>
<dbReference type="Proteomes" id="UP000554482">
    <property type="component" value="Unassembled WGS sequence"/>
</dbReference>
<gene>
    <name evidence="2" type="ORF">FRX31_007753</name>
</gene>
<dbReference type="SUPFAM" id="SSF53098">
    <property type="entry name" value="Ribonuclease H-like"/>
    <property type="match status" value="1"/>
</dbReference>
<dbReference type="GO" id="GO:0003676">
    <property type="term" value="F:nucleic acid binding"/>
    <property type="evidence" value="ECO:0007669"/>
    <property type="project" value="InterPro"/>
</dbReference>
<comment type="caution">
    <text evidence="2">The sequence shown here is derived from an EMBL/GenBank/DDBJ whole genome shotgun (WGS) entry which is preliminary data.</text>
</comment>
<dbReference type="InterPro" id="IPR053151">
    <property type="entry name" value="RNase_H-like"/>
</dbReference>
<evidence type="ECO:0000259" key="1">
    <source>
        <dbReference type="PROSITE" id="PS50879"/>
    </source>
</evidence>
<dbReference type="GO" id="GO:0004523">
    <property type="term" value="F:RNA-DNA hybrid ribonuclease activity"/>
    <property type="evidence" value="ECO:0007669"/>
    <property type="project" value="InterPro"/>
</dbReference>
<evidence type="ECO:0000313" key="2">
    <source>
        <dbReference type="EMBL" id="KAF5202660.1"/>
    </source>
</evidence>
<dbReference type="InterPro" id="IPR002156">
    <property type="entry name" value="RNaseH_domain"/>
</dbReference>
<accession>A0A7J6X1Q8</accession>
<dbReference type="Gene3D" id="3.30.420.10">
    <property type="entry name" value="Ribonuclease H-like superfamily/Ribonuclease H"/>
    <property type="match status" value="1"/>
</dbReference>
<dbReference type="EMBL" id="JABWDY010007787">
    <property type="protein sequence ID" value="KAF5202660.1"/>
    <property type="molecule type" value="Genomic_DNA"/>
</dbReference>
<dbReference type="OrthoDB" id="1752183at2759"/>
<sequence>MNFLNSYCSVSGQKVNASKSSFLLSPKAELERSYSISQATGFSHKNAPMEYLGTPIFPGRAKAVYFEKLFIRIRNKMAGWKNKLLSQGGRLCNAYKPKVRSRLGFNSIALQLGITYINLPPSSPVIVYWSRPPTGYVVLNSDGSSIDGEAAGGGVIRNSEGGLINNYFSFYGRGSNNLAESCALLDGLQLCISLGFNSIEVQSDSLLVINWLKKKIGVPWNLKHIWLTIHQISSPIDMICKHVYR</sequence>
<evidence type="ECO:0000313" key="3">
    <source>
        <dbReference type="Proteomes" id="UP000554482"/>
    </source>
</evidence>
<dbReference type="PROSITE" id="PS50879">
    <property type="entry name" value="RNASE_H_1"/>
    <property type="match status" value="1"/>
</dbReference>